<dbReference type="EMBL" id="CP000471">
    <property type="protein sequence ID" value="ABK45601.1"/>
    <property type="molecule type" value="Genomic_DNA"/>
</dbReference>
<evidence type="ECO:0000313" key="3">
    <source>
        <dbReference type="Proteomes" id="UP000002586"/>
    </source>
</evidence>
<reference evidence="2 3" key="2">
    <citation type="journal article" date="2012" name="Int. J. Syst. Evol. Microbiol.">
        <title>Magnetococcus marinus gen. nov., sp. nov., a marine, magnetotactic bacterium that represents a novel lineage (Magnetococcaceae fam. nov.; Magnetococcales ord. nov.) at the base of the Alphaproteobacteria.</title>
        <authorList>
            <person name="Bazylinski D.A."/>
            <person name="Williams T.J."/>
            <person name="Lefevre C.T."/>
            <person name="Berg R.J."/>
            <person name="Zhang C.L."/>
            <person name="Bowser S.S."/>
            <person name="Dean A.J."/>
            <person name="Beveridge T.J."/>
        </authorList>
    </citation>
    <scope>NUCLEOTIDE SEQUENCE [LARGE SCALE GENOMIC DNA]</scope>
    <source>
        <strain evidence="3">ATCC BAA-1437 / JCM 17883 / MC-1</strain>
    </source>
</reference>
<dbReference type="OrthoDB" id="9887823at2"/>
<reference evidence="3" key="1">
    <citation type="journal article" date="2009" name="Appl. Environ. Microbiol.">
        <title>Complete genome sequence of the chemolithoautotrophic marine magnetotactic coccus strain MC-1.</title>
        <authorList>
            <person name="Schubbe S."/>
            <person name="Williams T.J."/>
            <person name="Xie G."/>
            <person name="Kiss H.E."/>
            <person name="Brettin T.S."/>
            <person name="Martinez D."/>
            <person name="Ross C.A."/>
            <person name="Schuler D."/>
            <person name="Cox B.L."/>
            <person name="Nealson K.H."/>
            <person name="Bazylinski D.A."/>
        </authorList>
    </citation>
    <scope>NUCLEOTIDE SEQUENCE [LARGE SCALE GENOMIC DNA]</scope>
    <source>
        <strain evidence="3">ATCC BAA-1437 / JCM 17883 / MC-1</strain>
    </source>
</reference>
<gene>
    <name evidence="2" type="ordered locus">Mmc1_3111</name>
</gene>
<dbReference type="Proteomes" id="UP000002586">
    <property type="component" value="Chromosome"/>
</dbReference>
<feature type="chain" id="PRO_5002627090" description="Secreted protein" evidence="1">
    <location>
        <begin position="20"/>
        <end position="99"/>
    </location>
</feature>
<dbReference type="RefSeq" id="WP_011714664.1">
    <property type="nucleotide sequence ID" value="NC_008576.1"/>
</dbReference>
<evidence type="ECO:0000313" key="2">
    <source>
        <dbReference type="EMBL" id="ABK45601.1"/>
    </source>
</evidence>
<name>A0LCA8_MAGMM</name>
<sequence length="99" mass="11217" precursor="true">MRRFVLLLLLLSLPRVAFAGGALSPECNWFGAQVGVLGEAWQQVLKQRSIDALLWKHCNTPYCGREDRGHYSMVYEHMPCNRTCFKEKKARYVAACGGP</sequence>
<keyword evidence="1" id="KW-0732">Signal</keyword>
<dbReference type="KEGG" id="mgm:Mmc1_3111"/>
<dbReference type="AlphaFoldDB" id="A0LCA8"/>
<dbReference type="STRING" id="156889.Mmc1_3111"/>
<accession>A0LCA8</accession>
<dbReference type="HOGENOM" id="CLU_2316940_0_0_5"/>
<feature type="signal peptide" evidence="1">
    <location>
        <begin position="1"/>
        <end position="19"/>
    </location>
</feature>
<protein>
    <recommendedName>
        <fullName evidence="4">Secreted protein</fullName>
    </recommendedName>
</protein>
<organism evidence="2 3">
    <name type="scientific">Magnetococcus marinus (strain ATCC BAA-1437 / JCM 17883 / MC-1)</name>
    <dbReference type="NCBI Taxonomy" id="156889"/>
    <lineage>
        <taxon>Bacteria</taxon>
        <taxon>Pseudomonadati</taxon>
        <taxon>Pseudomonadota</taxon>
        <taxon>Magnetococcia</taxon>
        <taxon>Magnetococcales</taxon>
        <taxon>Magnetococcaceae</taxon>
        <taxon>Magnetococcus</taxon>
    </lineage>
</organism>
<keyword evidence="3" id="KW-1185">Reference proteome</keyword>
<evidence type="ECO:0008006" key="4">
    <source>
        <dbReference type="Google" id="ProtNLM"/>
    </source>
</evidence>
<evidence type="ECO:0000256" key="1">
    <source>
        <dbReference type="SAM" id="SignalP"/>
    </source>
</evidence>
<proteinExistence type="predicted"/>